<dbReference type="AlphaFoldDB" id="A0A4Y2JPE7"/>
<comment type="caution">
    <text evidence="2">The sequence shown here is derived from an EMBL/GenBank/DDBJ whole genome shotgun (WGS) entry which is preliminary data.</text>
</comment>
<feature type="transmembrane region" description="Helical" evidence="1">
    <location>
        <begin position="20"/>
        <end position="43"/>
    </location>
</feature>
<keyword evidence="3" id="KW-1185">Reference proteome</keyword>
<sequence>MARPRILLVRRLVQLSLKRLYTLLLFLFAFSVFSFILDAVVHWNHLLRSKNDVDSFKIVSSDNLDIAVASNSPDGYKPTTLRRGSDTLTVEAFLDKAAPPVEVNIAIMESMLNVARIKRILFRLGTQTPEGRVLVLQGWVSSKSAEGIVLKSDKNLQTKRSEKSCHLVDSGWRKRNTCSRVPPVGEYCLWNFFMKSKFVVWFQFSMVA</sequence>
<evidence type="ECO:0000313" key="3">
    <source>
        <dbReference type="Proteomes" id="UP000499080"/>
    </source>
</evidence>
<organism evidence="2 3">
    <name type="scientific">Araneus ventricosus</name>
    <name type="common">Orbweaver spider</name>
    <name type="synonym">Epeira ventricosa</name>
    <dbReference type="NCBI Taxonomy" id="182803"/>
    <lineage>
        <taxon>Eukaryota</taxon>
        <taxon>Metazoa</taxon>
        <taxon>Ecdysozoa</taxon>
        <taxon>Arthropoda</taxon>
        <taxon>Chelicerata</taxon>
        <taxon>Arachnida</taxon>
        <taxon>Araneae</taxon>
        <taxon>Araneomorphae</taxon>
        <taxon>Entelegynae</taxon>
        <taxon>Araneoidea</taxon>
        <taxon>Araneidae</taxon>
        <taxon>Araneus</taxon>
    </lineage>
</organism>
<dbReference type="Proteomes" id="UP000499080">
    <property type="component" value="Unassembled WGS sequence"/>
</dbReference>
<gene>
    <name evidence="2" type="ORF">AVEN_178092_1</name>
</gene>
<reference evidence="2 3" key="1">
    <citation type="journal article" date="2019" name="Sci. Rep.">
        <title>Orb-weaving spider Araneus ventricosus genome elucidates the spidroin gene catalogue.</title>
        <authorList>
            <person name="Kono N."/>
            <person name="Nakamura H."/>
            <person name="Ohtoshi R."/>
            <person name="Moran D.A.P."/>
            <person name="Shinohara A."/>
            <person name="Yoshida Y."/>
            <person name="Fujiwara M."/>
            <person name="Mori M."/>
            <person name="Tomita M."/>
            <person name="Arakawa K."/>
        </authorList>
    </citation>
    <scope>NUCLEOTIDE SEQUENCE [LARGE SCALE GENOMIC DNA]</scope>
</reference>
<evidence type="ECO:0000313" key="2">
    <source>
        <dbReference type="EMBL" id="GBM91309.1"/>
    </source>
</evidence>
<evidence type="ECO:0000256" key="1">
    <source>
        <dbReference type="SAM" id="Phobius"/>
    </source>
</evidence>
<name>A0A4Y2JPE7_ARAVE</name>
<dbReference type="EMBL" id="BGPR01003695">
    <property type="protein sequence ID" value="GBM91309.1"/>
    <property type="molecule type" value="Genomic_DNA"/>
</dbReference>
<keyword evidence="1" id="KW-1133">Transmembrane helix</keyword>
<proteinExistence type="predicted"/>
<protein>
    <submittedName>
        <fullName evidence="2">Uncharacterized protein</fullName>
    </submittedName>
</protein>
<keyword evidence="1" id="KW-0812">Transmembrane</keyword>
<accession>A0A4Y2JPE7</accession>
<keyword evidence="1" id="KW-0472">Membrane</keyword>